<evidence type="ECO:0000256" key="2">
    <source>
        <dbReference type="ARBA" id="ARBA00010833"/>
    </source>
</evidence>
<feature type="domain" description="Glycosyl hydrolase family 63 N-terminal" evidence="15">
    <location>
        <begin position="39"/>
        <end position="266"/>
    </location>
</feature>
<dbReference type="Proteomes" id="UP000053890">
    <property type="component" value="Unassembled WGS sequence"/>
</dbReference>
<dbReference type="Gene3D" id="2.70.98.110">
    <property type="entry name" value="Glycosyl hydrolase family 63, N-terminal domain"/>
    <property type="match status" value="1"/>
</dbReference>
<gene>
    <name evidence="16" type="ORF">RHOBADRAFT_19198</name>
</gene>
<dbReference type="Pfam" id="PF16923">
    <property type="entry name" value="Glyco_hydro_63N"/>
    <property type="match status" value="1"/>
</dbReference>
<dbReference type="InterPro" id="IPR031335">
    <property type="entry name" value="Glyco_hydro_63_C"/>
</dbReference>
<dbReference type="EC" id="3.2.1.106" evidence="11 12"/>
<dbReference type="GO" id="GO:0006487">
    <property type="term" value="P:protein N-linked glycosylation"/>
    <property type="evidence" value="ECO:0007669"/>
    <property type="project" value="UniProtKB-UniRule"/>
</dbReference>
<dbReference type="InterPro" id="IPR004888">
    <property type="entry name" value="Glycoside_hydrolase_63"/>
</dbReference>
<comment type="subcellular location">
    <subcellularLocation>
        <location evidence="1 12">Endoplasmic reticulum membrane</location>
        <topology evidence="1 12">Single-pass type II membrane protein</topology>
    </subcellularLocation>
</comment>
<sequence>MRPWLQLVPLLALLPSSTAQLEPPDTTAFASSLDSANSSLLWGTYRPGLYFGLRPRLPSTLMTGLMWFGVGDYQSYSKPRHECDQRDGLTYSFAEHDGRSAAKQVLNDKENNVRLTVRWIKVAGGAEGGSWAMRIEGEPIEDGEYLPRRPHKLSRISLINYFGNDGLLSYLELGNKLDKSGLESPVVLKGSTPGLGGYRIRIEDHKTNEALYPGPHVSDFGDKLERTQYMALGVPAGMVWQAKSGSLARQLSPPQLLKPYGQNSPPDPAILFTLPNVVQHNAGLYAVQRAYQGRWGVDIFFDSDASPSGLDYDSLSVALGAASIAYQERFAALFPAISTLPERQQAFARAITANLVGGIGYFYGPSLVDRTHSQEWDAEADASNPPALNAQATEPMELFTATPSRSFFPRGFYWDEGFHLALIGAWDNDLGLEIFRSWMQLADEDGWIAREQILGEEARSRVPEAFQTQYPAYGNPPTLIMGLTGFISRLRDSGVSLSAFDDSLPSSSSDLSADPTALASLHLKSPTLAASFLRGVYPKLKSHYEWFRRTQRGEIRAYGRRARSGREAYRWRGRTADHVLTSGLDDFPRAVPPHAGELHVDLASWMAFFSRTMRDVADFLGEEDDVDDFDEQFEAIVGNIDDLHWSDEQQMYCDASVDDDDESYHVCNAGYVSLFPFLLSLLPPSSPHLGATLELLRDEAHLWSPYGLLSLSKAHPLFGKGENYWRGPIWIQMNYLALAALNNYAKEPGPYQVRAAEIYAELRNNVISNVFQEWERTGTVWEQYNAATGQGQRSDPFTGWTSLVTLSAPPLSS</sequence>
<keyword evidence="6" id="KW-0735">Signal-anchor</keyword>
<feature type="domain" description="Glycosyl hydrolase family 63 C-terminal" evidence="14">
    <location>
        <begin position="315"/>
        <end position="806"/>
    </location>
</feature>
<dbReference type="GO" id="GO:0005789">
    <property type="term" value="C:endoplasmic reticulum membrane"/>
    <property type="evidence" value="ECO:0007669"/>
    <property type="project" value="UniProtKB-SubCell"/>
</dbReference>
<evidence type="ECO:0000256" key="9">
    <source>
        <dbReference type="ARBA" id="ARBA00023180"/>
    </source>
</evidence>
<dbReference type="SUPFAM" id="SSF48208">
    <property type="entry name" value="Six-hairpin glycosidases"/>
    <property type="match status" value="1"/>
</dbReference>
<evidence type="ECO:0000313" key="17">
    <source>
        <dbReference type="Proteomes" id="UP000053890"/>
    </source>
</evidence>
<dbReference type="InterPro" id="IPR031631">
    <property type="entry name" value="Glyco_hydro_63N"/>
</dbReference>
<name>A0A0P9GW91_RHOGW</name>
<keyword evidence="8" id="KW-0472">Membrane</keyword>
<comment type="function">
    <text evidence="12">Cleaves the distal alpha 1,2-linked glucose residue from the Glc(3)Man(9)GlcNAc(2) oligosaccharide precursor.</text>
</comment>
<dbReference type="GeneID" id="28972925"/>
<feature type="signal peptide" evidence="13">
    <location>
        <begin position="1"/>
        <end position="19"/>
    </location>
</feature>
<dbReference type="Gene3D" id="1.50.10.10">
    <property type="match status" value="1"/>
</dbReference>
<dbReference type="PANTHER" id="PTHR10412">
    <property type="entry name" value="MANNOSYL-OLIGOSACCHARIDE GLUCOSIDASE"/>
    <property type="match status" value="1"/>
</dbReference>
<evidence type="ECO:0000256" key="3">
    <source>
        <dbReference type="ARBA" id="ARBA00022692"/>
    </source>
</evidence>
<evidence type="ECO:0000256" key="8">
    <source>
        <dbReference type="ARBA" id="ARBA00023136"/>
    </source>
</evidence>
<dbReference type="InterPro" id="IPR038518">
    <property type="entry name" value="Glyco_hydro_63N_sf"/>
</dbReference>
<keyword evidence="17" id="KW-1185">Reference proteome</keyword>
<evidence type="ECO:0000256" key="4">
    <source>
        <dbReference type="ARBA" id="ARBA00022801"/>
    </source>
</evidence>
<dbReference type="OMA" id="FNWYNTT"/>
<evidence type="ECO:0000256" key="6">
    <source>
        <dbReference type="ARBA" id="ARBA00022968"/>
    </source>
</evidence>
<keyword evidence="7" id="KW-1133">Transmembrane helix</keyword>
<evidence type="ECO:0000256" key="1">
    <source>
        <dbReference type="ARBA" id="ARBA00004648"/>
    </source>
</evidence>
<evidence type="ECO:0000256" key="10">
    <source>
        <dbReference type="ARBA" id="ARBA00023295"/>
    </source>
</evidence>
<dbReference type="AlphaFoldDB" id="A0A0P9GW91"/>
<keyword evidence="5 12" id="KW-0256">Endoplasmic reticulum</keyword>
<dbReference type="InterPro" id="IPR012341">
    <property type="entry name" value="6hp_glycosidase-like_sf"/>
</dbReference>
<keyword evidence="9" id="KW-0325">Glycoprotein</keyword>
<proteinExistence type="inferred from homology"/>
<keyword evidence="4 12" id="KW-0378">Hydrolase</keyword>
<dbReference type="RefSeq" id="XP_018267746.1">
    <property type="nucleotide sequence ID" value="XM_018412476.1"/>
</dbReference>
<comment type="similarity">
    <text evidence="2 12">Belongs to the glycosyl hydrolase 63 family.</text>
</comment>
<keyword evidence="3" id="KW-0812">Transmembrane</keyword>
<dbReference type="Pfam" id="PF03200">
    <property type="entry name" value="Glyco_hydro_63"/>
    <property type="match status" value="1"/>
</dbReference>
<evidence type="ECO:0000313" key="16">
    <source>
        <dbReference type="EMBL" id="KPV71697.1"/>
    </source>
</evidence>
<dbReference type="OrthoDB" id="410058at2759"/>
<dbReference type="EMBL" id="KQ474092">
    <property type="protein sequence ID" value="KPV71697.1"/>
    <property type="molecule type" value="Genomic_DNA"/>
</dbReference>
<keyword evidence="13" id="KW-0732">Signal</keyword>
<organism evidence="16 17">
    <name type="scientific">Rhodotorula graminis (strain WP1)</name>
    <dbReference type="NCBI Taxonomy" id="578459"/>
    <lineage>
        <taxon>Eukaryota</taxon>
        <taxon>Fungi</taxon>
        <taxon>Dikarya</taxon>
        <taxon>Basidiomycota</taxon>
        <taxon>Pucciniomycotina</taxon>
        <taxon>Microbotryomycetes</taxon>
        <taxon>Sporidiobolales</taxon>
        <taxon>Sporidiobolaceae</taxon>
        <taxon>Rhodotorula</taxon>
    </lineage>
</organism>
<protein>
    <recommendedName>
        <fullName evidence="11 12">Mannosyl-oligosaccharide glucosidase</fullName>
        <ecNumber evidence="11 12">3.2.1.106</ecNumber>
    </recommendedName>
</protein>
<dbReference type="GO" id="GO:0004573">
    <property type="term" value="F:Glc3Man9GlcNAc2 oligosaccharide glucosidase activity"/>
    <property type="evidence" value="ECO:0007669"/>
    <property type="project" value="UniProtKB-UniRule"/>
</dbReference>
<dbReference type="STRING" id="578459.A0A0P9GW91"/>
<evidence type="ECO:0000256" key="7">
    <source>
        <dbReference type="ARBA" id="ARBA00022989"/>
    </source>
</evidence>
<evidence type="ECO:0000256" key="11">
    <source>
        <dbReference type="ARBA" id="ARBA00038888"/>
    </source>
</evidence>
<feature type="non-terminal residue" evidence="16">
    <location>
        <position position="813"/>
    </location>
</feature>
<accession>A0A0P9GW91</accession>
<reference evidence="16 17" key="1">
    <citation type="journal article" date="2015" name="Front. Microbiol.">
        <title>Genome sequence of the plant growth promoting endophytic yeast Rhodotorula graminis WP1.</title>
        <authorList>
            <person name="Firrincieli A."/>
            <person name="Otillar R."/>
            <person name="Salamov A."/>
            <person name="Schmutz J."/>
            <person name="Khan Z."/>
            <person name="Redman R.S."/>
            <person name="Fleck N.D."/>
            <person name="Lindquist E."/>
            <person name="Grigoriev I.V."/>
            <person name="Doty S.L."/>
        </authorList>
    </citation>
    <scope>NUCLEOTIDE SEQUENCE [LARGE SCALE GENOMIC DNA]</scope>
    <source>
        <strain evidence="16 17">WP1</strain>
    </source>
</reference>
<evidence type="ECO:0000259" key="14">
    <source>
        <dbReference type="Pfam" id="PF03200"/>
    </source>
</evidence>
<evidence type="ECO:0000256" key="13">
    <source>
        <dbReference type="SAM" id="SignalP"/>
    </source>
</evidence>
<evidence type="ECO:0000256" key="12">
    <source>
        <dbReference type="RuleBase" id="RU368089"/>
    </source>
</evidence>
<keyword evidence="10 12" id="KW-0326">Glycosidase</keyword>
<dbReference type="InterPro" id="IPR008928">
    <property type="entry name" value="6-hairpin_glycosidase_sf"/>
</dbReference>
<comment type="catalytic activity">
    <reaction evidence="12">
        <text>N(4)-(alpha-D-Glc-(1-&gt;2)-alpha-D-Glc-(1-&gt;3)-alpha-D-Glc-(1-&gt;3)-alpha-D-Man-(1-&gt;2)-alpha-D-Man-(1-&gt;2)-alpha-D-Man-(1-&gt;3)-[alpha-D-Man-(1-&gt;2)-alpha-D-Man-(1-&gt;3)-[alpha-D-Man-(1-&gt;2)-alpha-D-Man-(1-&gt;6)]-alpha-D-Man-(1-&gt;6)]-beta-D-Man-(1-&gt;4)-beta-D-GlcNAc-(1-&gt;4)-beta-D-GlcNAc)-L-asparaginyl-[protein] + H2O = N(4)-(alpha-D-Glc-(1-&gt;3)-alpha-D-Glc-(1-&gt;3)-alpha-D-Man-(1-&gt;2)-alpha-D-Man-(1-&gt;2)-alpha-D-Man-(1-&gt;3)-[alpha-D-Man-(1-&gt;2)-alpha-D-Man-(1-&gt;3)-[alpha-D-Man-(1-&gt;2)-alpha-D-Man-(1-&gt;6)]-alpha-D-Man-(1-&gt;6)]-beta-D-Man-(1-&gt;4)-beta-D-GlcNAc-(1-&gt;4)-beta-D-GlcNAc)-L-asparaginyl-[protein] + beta-D-glucose</text>
        <dbReference type="Rhea" id="RHEA:55988"/>
        <dbReference type="Rhea" id="RHEA-COMP:12806"/>
        <dbReference type="Rhea" id="RHEA-COMP:14355"/>
        <dbReference type="ChEBI" id="CHEBI:15377"/>
        <dbReference type="ChEBI" id="CHEBI:15903"/>
        <dbReference type="ChEBI" id="CHEBI:59082"/>
        <dbReference type="ChEBI" id="CHEBI:132537"/>
        <dbReference type="EC" id="3.2.1.106"/>
    </reaction>
</comment>
<evidence type="ECO:0000256" key="5">
    <source>
        <dbReference type="ARBA" id="ARBA00022824"/>
    </source>
</evidence>
<evidence type="ECO:0000259" key="15">
    <source>
        <dbReference type="Pfam" id="PF16923"/>
    </source>
</evidence>
<dbReference type="GO" id="GO:0009311">
    <property type="term" value="P:oligosaccharide metabolic process"/>
    <property type="evidence" value="ECO:0007669"/>
    <property type="project" value="UniProtKB-UniRule"/>
</dbReference>
<dbReference type="PANTHER" id="PTHR10412:SF11">
    <property type="entry name" value="MANNOSYL-OLIGOSACCHARIDE GLUCOSIDASE"/>
    <property type="match status" value="1"/>
</dbReference>
<feature type="chain" id="PRO_5006158107" description="Mannosyl-oligosaccharide glucosidase" evidence="13">
    <location>
        <begin position="20"/>
        <end position="813"/>
    </location>
</feature>